<accession>A0A1X7VKJ0</accession>
<protein>
    <submittedName>
        <fullName evidence="2">Uncharacterized protein</fullName>
    </submittedName>
</protein>
<dbReference type="InParanoid" id="A0A1X7VKJ0"/>
<evidence type="ECO:0000256" key="1">
    <source>
        <dbReference type="SAM" id="SignalP"/>
    </source>
</evidence>
<dbReference type="EnsemblMetazoa" id="Aqu2.1.40330_001">
    <property type="protein sequence ID" value="Aqu2.1.40330_001"/>
    <property type="gene ID" value="Aqu2.1.40330"/>
</dbReference>
<organism evidence="2">
    <name type="scientific">Amphimedon queenslandica</name>
    <name type="common">Sponge</name>
    <dbReference type="NCBI Taxonomy" id="400682"/>
    <lineage>
        <taxon>Eukaryota</taxon>
        <taxon>Metazoa</taxon>
        <taxon>Porifera</taxon>
        <taxon>Demospongiae</taxon>
        <taxon>Heteroscleromorpha</taxon>
        <taxon>Haplosclerida</taxon>
        <taxon>Niphatidae</taxon>
        <taxon>Amphimedon</taxon>
    </lineage>
</organism>
<feature type="signal peptide" evidence="1">
    <location>
        <begin position="1"/>
        <end position="22"/>
    </location>
</feature>
<evidence type="ECO:0000313" key="2">
    <source>
        <dbReference type="EnsemblMetazoa" id="Aqu2.1.40330_001"/>
    </source>
</evidence>
<feature type="chain" id="PRO_5012598112" evidence="1">
    <location>
        <begin position="23"/>
        <end position="163"/>
    </location>
</feature>
<reference evidence="2" key="1">
    <citation type="submission" date="2017-05" db="UniProtKB">
        <authorList>
            <consortium name="EnsemblMetazoa"/>
        </authorList>
    </citation>
    <scope>IDENTIFICATION</scope>
</reference>
<name>A0A1X7VKJ0_AMPQE</name>
<dbReference type="AlphaFoldDB" id="A0A1X7VKJ0"/>
<sequence length="163" mass="17969">LLQSTMSTLFLALLAVSSLSHCLSVPAAPPQPSAPRDVISLTFLVCVNDTWGNCITTVKTPPIKPNTPWNKSENIMVGDCDHGPLLYTVQQNKGGADVVVTFYSSVIEDASHPECTISWDFNYLVPKPGDQSSSLLPGCFVADSREGYHMTYYWFYIIDWFTG</sequence>
<proteinExistence type="predicted"/>
<keyword evidence="1" id="KW-0732">Signal</keyword>
<dbReference type="OrthoDB" id="6072732at2759"/>